<name>A0ABW3JU72_9FLAO</name>
<comment type="caution">
    <text evidence="2">The sequence shown here is derived from an EMBL/GenBank/DDBJ whole genome shotgun (WGS) entry which is preliminary data.</text>
</comment>
<dbReference type="Proteomes" id="UP001597062">
    <property type="component" value="Unassembled WGS sequence"/>
</dbReference>
<protein>
    <recommendedName>
        <fullName evidence="4">DUF4168 domain-containing protein</fullName>
    </recommendedName>
</protein>
<gene>
    <name evidence="2" type="ORF">ACFQ1U_06740</name>
</gene>
<keyword evidence="3" id="KW-1185">Reference proteome</keyword>
<reference evidence="3" key="1">
    <citation type="journal article" date="2019" name="Int. J. Syst. Evol. Microbiol.">
        <title>The Global Catalogue of Microorganisms (GCM) 10K type strain sequencing project: providing services to taxonomists for standard genome sequencing and annotation.</title>
        <authorList>
            <consortium name="The Broad Institute Genomics Platform"/>
            <consortium name="The Broad Institute Genome Sequencing Center for Infectious Disease"/>
            <person name="Wu L."/>
            <person name="Ma J."/>
        </authorList>
    </citation>
    <scope>NUCLEOTIDE SEQUENCE [LARGE SCALE GENOMIC DNA]</scope>
    <source>
        <strain evidence="3">CCUG 60527</strain>
    </source>
</reference>
<keyword evidence="1" id="KW-0732">Signal</keyword>
<evidence type="ECO:0000256" key="1">
    <source>
        <dbReference type="SAM" id="SignalP"/>
    </source>
</evidence>
<feature type="signal peptide" evidence="1">
    <location>
        <begin position="1"/>
        <end position="19"/>
    </location>
</feature>
<organism evidence="2 3">
    <name type="scientific">Tenacibaculum geojense</name>
    <dbReference type="NCBI Taxonomy" id="915352"/>
    <lineage>
        <taxon>Bacteria</taxon>
        <taxon>Pseudomonadati</taxon>
        <taxon>Bacteroidota</taxon>
        <taxon>Flavobacteriia</taxon>
        <taxon>Flavobacteriales</taxon>
        <taxon>Flavobacteriaceae</taxon>
        <taxon>Tenacibaculum</taxon>
    </lineage>
</organism>
<sequence length="117" mass="13804">MKKIVLLFSLFFVFNNISAQETSQKLSSKKYVKSLTSFYATEMNLSSEKKEKLFNIILETNRQLNELKGKLSKEQKSQFNQTTKEEFIKIYNLLSPNELLIYKKLSKEKEPYKAFKS</sequence>
<feature type="chain" id="PRO_5047501821" description="DUF4168 domain-containing protein" evidence="1">
    <location>
        <begin position="20"/>
        <end position="117"/>
    </location>
</feature>
<evidence type="ECO:0000313" key="3">
    <source>
        <dbReference type="Proteomes" id="UP001597062"/>
    </source>
</evidence>
<dbReference type="RefSeq" id="WP_386106634.1">
    <property type="nucleotide sequence ID" value="NZ_JBHTJR010000041.1"/>
</dbReference>
<evidence type="ECO:0000313" key="2">
    <source>
        <dbReference type="EMBL" id="MFD0992897.1"/>
    </source>
</evidence>
<dbReference type="EMBL" id="JBHTJR010000041">
    <property type="protein sequence ID" value="MFD0992897.1"/>
    <property type="molecule type" value="Genomic_DNA"/>
</dbReference>
<evidence type="ECO:0008006" key="4">
    <source>
        <dbReference type="Google" id="ProtNLM"/>
    </source>
</evidence>
<accession>A0ABW3JU72</accession>
<proteinExistence type="predicted"/>